<dbReference type="AlphaFoldDB" id="A0A9P8MIM1"/>
<evidence type="ECO:0000313" key="2">
    <source>
        <dbReference type="EMBL" id="KAH0600982.1"/>
    </source>
</evidence>
<comment type="caution">
    <text evidence="2">The sequence shown here is derived from an EMBL/GenBank/DDBJ whole genome shotgun (WGS) entry which is preliminary data.</text>
</comment>
<evidence type="ECO:0000313" key="3">
    <source>
        <dbReference type="Proteomes" id="UP000764110"/>
    </source>
</evidence>
<sequence length="188" mass="20428">MRKRTCALERQVHASDGERAAAPAGAPRKPNRPKVSMKTCINGTTTTVSSARGQGMNASIGMLLDISIVRWVGRCIWFVGAAPSPVLLARNGSPGTWGSVCPLRGTLKPRHAHHTLSRRLVALPGVGVLRRATSHRPLAHAKANRSKSTRPGELLANGARQWYWVWKKCLVANSGLWPTDPDAAHRLR</sequence>
<organism evidence="2 3">
    <name type="scientific">Metarhizium humberi</name>
    <dbReference type="NCBI Taxonomy" id="2596975"/>
    <lineage>
        <taxon>Eukaryota</taxon>
        <taxon>Fungi</taxon>
        <taxon>Dikarya</taxon>
        <taxon>Ascomycota</taxon>
        <taxon>Pezizomycotina</taxon>
        <taxon>Sordariomycetes</taxon>
        <taxon>Hypocreomycetidae</taxon>
        <taxon>Hypocreales</taxon>
        <taxon>Clavicipitaceae</taxon>
        <taxon>Metarhizium</taxon>
    </lineage>
</organism>
<reference evidence="2 3" key="1">
    <citation type="submission" date="2020-07" db="EMBL/GenBank/DDBJ databases">
        <title>Metarhizium humberi genome.</title>
        <authorList>
            <person name="Lysoe E."/>
        </authorList>
    </citation>
    <scope>NUCLEOTIDE SEQUENCE [LARGE SCALE GENOMIC DNA]</scope>
    <source>
        <strain evidence="2 3">ESALQ1638</strain>
    </source>
</reference>
<gene>
    <name evidence="2" type="ORF">MHUMG1_01983</name>
</gene>
<protein>
    <submittedName>
        <fullName evidence="2">Uncharacterized protein</fullName>
    </submittedName>
</protein>
<name>A0A9P8MIM1_9HYPO</name>
<proteinExistence type="predicted"/>
<feature type="region of interest" description="Disordered" evidence="1">
    <location>
        <begin position="1"/>
        <end position="34"/>
    </location>
</feature>
<keyword evidence="3" id="KW-1185">Reference proteome</keyword>
<feature type="compositionally biased region" description="Basic and acidic residues" evidence="1">
    <location>
        <begin position="1"/>
        <end position="19"/>
    </location>
</feature>
<dbReference type="EMBL" id="JACEFI010000002">
    <property type="protein sequence ID" value="KAH0600982.1"/>
    <property type="molecule type" value="Genomic_DNA"/>
</dbReference>
<evidence type="ECO:0000256" key="1">
    <source>
        <dbReference type="SAM" id="MobiDB-lite"/>
    </source>
</evidence>
<accession>A0A9P8MIM1</accession>
<dbReference type="Proteomes" id="UP000764110">
    <property type="component" value="Unassembled WGS sequence"/>
</dbReference>